<evidence type="ECO:0000313" key="7">
    <source>
        <dbReference type="Proteomes" id="UP000077875"/>
    </source>
</evidence>
<feature type="region of interest" description="Disordered" evidence="4">
    <location>
        <begin position="326"/>
        <end position="345"/>
    </location>
</feature>
<comment type="catalytic activity">
    <reaction evidence="1">
        <text>D-glucarate = 5-dehydro-4-deoxy-D-glucarate + H2O</text>
        <dbReference type="Rhea" id="RHEA:14573"/>
        <dbReference type="ChEBI" id="CHEBI:15377"/>
        <dbReference type="ChEBI" id="CHEBI:30612"/>
        <dbReference type="ChEBI" id="CHEBI:42819"/>
        <dbReference type="EC" id="4.2.1.40"/>
    </reaction>
</comment>
<dbReference type="SUPFAM" id="SSF51604">
    <property type="entry name" value="Enolase C-terminal domain-like"/>
    <property type="match status" value="1"/>
</dbReference>
<dbReference type="GO" id="GO:0008872">
    <property type="term" value="F:glucarate dehydratase activity"/>
    <property type="evidence" value="ECO:0007669"/>
    <property type="project" value="UniProtKB-EC"/>
</dbReference>
<dbReference type="SMART" id="SM00922">
    <property type="entry name" value="MR_MLE"/>
    <property type="match status" value="1"/>
</dbReference>
<dbReference type="PANTHER" id="PTHR48080:SF4">
    <property type="entry name" value="GLUCARATE DEHYDRATASE"/>
    <property type="match status" value="1"/>
</dbReference>
<dbReference type="KEGG" id="haa:A5892_02695"/>
<name>A0A172YB87_9GAMM</name>
<gene>
    <name evidence="6" type="ORF">A5892_02695</name>
</gene>
<dbReference type="AlphaFoldDB" id="A0A172YB87"/>
<feature type="domain" description="Mandelate racemase/muconate lactonizing enzyme C-terminal" evidence="5">
    <location>
        <begin position="127"/>
        <end position="221"/>
    </location>
</feature>
<dbReference type="Pfam" id="PF13378">
    <property type="entry name" value="MR_MLE_C"/>
    <property type="match status" value="1"/>
</dbReference>
<dbReference type="InterPro" id="IPR029017">
    <property type="entry name" value="Enolase-like_N"/>
</dbReference>
<dbReference type="EMBL" id="CP015243">
    <property type="protein sequence ID" value="ANF56510.1"/>
    <property type="molecule type" value="Genomic_DNA"/>
</dbReference>
<protein>
    <recommendedName>
        <fullName evidence="3">glucarate dehydratase</fullName>
        <ecNumber evidence="3">4.2.1.40</ecNumber>
    </recommendedName>
</protein>
<dbReference type="PANTHER" id="PTHR48080">
    <property type="entry name" value="D-GALACTONATE DEHYDRATASE-RELATED"/>
    <property type="match status" value="1"/>
</dbReference>
<dbReference type="EC" id="4.2.1.40" evidence="3"/>
<dbReference type="Gene3D" id="3.30.390.10">
    <property type="entry name" value="Enolase-like, N-terminal domain"/>
    <property type="match status" value="1"/>
</dbReference>
<evidence type="ECO:0000259" key="5">
    <source>
        <dbReference type="SMART" id="SM00922"/>
    </source>
</evidence>
<dbReference type="RefSeq" id="WP_064121489.1">
    <property type="nucleotide sequence ID" value="NZ_CP015243.1"/>
</dbReference>
<feature type="compositionally biased region" description="Gly residues" evidence="4">
    <location>
        <begin position="334"/>
        <end position="344"/>
    </location>
</feature>
<evidence type="ECO:0000256" key="3">
    <source>
        <dbReference type="ARBA" id="ARBA00011973"/>
    </source>
</evidence>
<proteinExistence type="predicted"/>
<evidence type="ECO:0000256" key="4">
    <source>
        <dbReference type="SAM" id="MobiDB-lite"/>
    </source>
</evidence>
<dbReference type="Gene3D" id="3.20.20.120">
    <property type="entry name" value="Enolase-like C-terminal domain"/>
    <property type="match status" value="1"/>
</dbReference>
<dbReference type="InterPro" id="IPR013342">
    <property type="entry name" value="Mandelate_racemase_C"/>
</dbReference>
<dbReference type="InterPro" id="IPR029065">
    <property type="entry name" value="Enolase_C-like"/>
</dbReference>
<comment type="pathway">
    <text evidence="2">Carbohydrate acid metabolism; D-glucarate degradation; 2,5-dioxopentanoate from D-glucarate: step 1/2.</text>
</comment>
<dbReference type="InterPro" id="IPR036849">
    <property type="entry name" value="Enolase-like_C_sf"/>
</dbReference>
<keyword evidence="7" id="KW-1185">Reference proteome</keyword>
<evidence type="ECO:0000313" key="6">
    <source>
        <dbReference type="EMBL" id="ANF56510.1"/>
    </source>
</evidence>
<sequence length="357" mass="37634">MNIEEIGISELRLPEESNEGPLALIALHDRSGNRGVGCIAATPLRVKEMLRGLSAVIETLDVSRLGSWLSPLSAAVGRRSELAVMLPGLDLALCDLHARQRGTALGVLLGGSADASWPAFARLPLSQVALRESRLERLWSHGFRAFLLECDTRLDIDEIARLRARLGAETRLAIDARGCAEDDLASTCAALAELGVDWLEPPLVANDLARHVEFSRRSSVAIAAPSGMAGWVNYLALSERSVPGLYRPNLLGGCGPSALLGIGCRAMAGGNRLVPVALPSWLGLAAQLHFSAALGAVKAIECAAAVGVERRGLDWRATLPGLDASGRVSLPTGPGLGRDPGGNGETSRVWHRLALAV</sequence>
<reference evidence="6 7" key="1">
    <citation type="submission" date="2016-04" db="EMBL/GenBank/DDBJ databases">
        <title>Complete Genome Sequence of Halotalea alkalilenta IHB B 13600.</title>
        <authorList>
            <person name="Swarnkar M.K."/>
            <person name="Sharma A."/>
            <person name="Kaushal K."/>
            <person name="Soni R."/>
            <person name="Rana S."/>
            <person name="Singh A.K."/>
            <person name="Gulati A."/>
        </authorList>
    </citation>
    <scope>NUCLEOTIDE SEQUENCE [LARGE SCALE GENOMIC DNA]</scope>
    <source>
        <strain evidence="6 7">IHB B 13600</strain>
    </source>
</reference>
<evidence type="ECO:0000256" key="1">
    <source>
        <dbReference type="ARBA" id="ARBA00001426"/>
    </source>
</evidence>
<evidence type="ECO:0000256" key="2">
    <source>
        <dbReference type="ARBA" id="ARBA00005183"/>
    </source>
</evidence>
<dbReference type="SUPFAM" id="SSF54826">
    <property type="entry name" value="Enolase N-terminal domain-like"/>
    <property type="match status" value="1"/>
</dbReference>
<accession>A0A172YB87</accession>
<dbReference type="Proteomes" id="UP000077875">
    <property type="component" value="Chromosome"/>
</dbReference>
<dbReference type="InterPro" id="IPR034593">
    <property type="entry name" value="DgoD-like"/>
</dbReference>
<dbReference type="STRING" id="376489.A5892_02695"/>
<organism evidence="6 7">
    <name type="scientific">Halotalea alkalilenta</name>
    <dbReference type="NCBI Taxonomy" id="376489"/>
    <lineage>
        <taxon>Bacteria</taxon>
        <taxon>Pseudomonadati</taxon>
        <taxon>Pseudomonadota</taxon>
        <taxon>Gammaproteobacteria</taxon>
        <taxon>Oceanospirillales</taxon>
        <taxon>Halomonadaceae</taxon>
        <taxon>Halotalea</taxon>
    </lineage>
</organism>